<proteinExistence type="predicted"/>
<dbReference type="RefSeq" id="WP_068327161.1">
    <property type="nucleotide sequence ID" value="NZ_CP104874.1"/>
</dbReference>
<dbReference type="Proteomes" id="UP001381003">
    <property type="component" value="Chromosome"/>
</dbReference>
<organism evidence="1 2">
    <name type="scientific">Janibacter terrae</name>
    <dbReference type="NCBI Taxonomy" id="103817"/>
    <lineage>
        <taxon>Bacteria</taxon>
        <taxon>Bacillati</taxon>
        <taxon>Actinomycetota</taxon>
        <taxon>Actinomycetes</taxon>
        <taxon>Micrococcales</taxon>
        <taxon>Intrasporangiaceae</taxon>
        <taxon>Janibacter</taxon>
    </lineage>
</organism>
<accession>A0ABZ2FJY8</accession>
<dbReference type="EMBL" id="CP104874">
    <property type="protein sequence ID" value="WWF06392.1"/>
    <property type="molecule type" value="Genomic_DNA"/>
</dbReference>
<keyword evidence="2" id="KW-1185">Reference proteome</keyword>
<dbReference type="SUPFAM" id="SSF109854">
    <property type="entry name" value="DinB/YfiT-like putative metalloenzymes"/>
    <property type="match status" value="1"/>
</dbReference>
<evidence type="ECO:0000313" key="2">
    <source>
        <dbReference type="Proteomes" id="UP001381003"/>
    </source>
</evidence>
<reference evidence="1 2" key="1">
    <citation type="submission" date="2022-09" db="EMBL/GenBank/DDBJ databases">
        <title>Complete genome sequence of Janibacter terrae strain COS04-44, PCL-degrading bacteria isolated from oil spilled coast.</title>
        <authorList>
            <person name="Park H."/>
            <person name="Kim J.Y."/>
            <person name="An S.H."/>
            <person name="Lee C.M."/>
            <person name="Weon H.-Y."/>
        </authorList>
    </citation>
    <scope>NUCLEOTIDE SEQUENCE [LARGE SCALE GENOMIC DNA]</scope>
    <source>
        <strain evidence="1 2">COS04-44</strain>
    </source>
</reference>
<dbReference type="Gene3D" id="1.20.120.450">
    <property type="entry name" value="dinb family like domain"/>
    <property type="match status" value="1"/>
</dbReference>
<evidence type="ECO:0000313" key="1">
    <source>
        <dbReference type="EMBL" id="WWF06392.1"/>
    </source>
</evidence>
<gene>
    <name evidence="1" type="ORF">N5P18_05835</name>
</gene>
<dbReference type="InterPro" id="IPR034660">
    <property type="entry name" value="DinB/YfiT-like"/>
</dbReference>
<dbReference type="InterPro" id="IPR007061">
    <property type="entry name" value="MST-like"/>
</dbReference>
<protein>
    <submittedName>
        <fullName evidence="1">DinB family protein</fullName>
    </submittedName>
</protein>
<dbReference type="Pfam" id="PF04978">
    <property type="entry name" value="MST"/>
    <property type="match status" value="1"/>
</dbReference>
<name>A0ABZ2FJY8_9MICO</name>
<sequence length="160" mass="17190">MDDAHLLTHLATERAHVLRAVDGLDEPAMGRAAAPSGWTVTRLLNHLALDDEMFWISAVLGADPTAIAALRDGWAAGPMTGAEAVELYRHRIACSDEVLATADLDAPPRWWPPAEVFGGPPMSDGRQVVFRVLTETAVHAGHLDIVRELVDGHQHLVVGG</sequence>